<protein>
    <submittedName>
        <fullName evidence="1">Uncharacterized protein</fullName>
    </submittedName>
</protein>
<accession>A0A923I8R2</accession>
<dbReference type="Proteomes" id="UP000659630">
    <property type="component" value="Unassembled WGS sequence"/>
</dbReference>
<evidence type="ECO:0000313" key="1">
    <source>
        <dbReference type="EMBL" id="MBC5581929.1"/>
    </source>
</evidence>
<keyword evidence="2" id="KW-1185">Reference proteome</keyword>
<dbReference type="AlphaFoldDB" id="A0A923I8R2"/>
<dbReference type="RefSeq" id="WP_186888281.1">
    <property type="nucleotide sequence ID" value="NZ_JACONZ010000003.1"/>
</dbReference>
<gene>
    <name evidence="1" type="ORF">H8S23_10445</name>
</gene>
<comment type="caution">
    <text evidence="1">The sequence shown here is derived from an EMBL/GenBank/DDBJ whole genome shotgun (WGS) entry which is preliminary data.</text>
</comment>
<evidence type="ECO:0000313" key="2">
    <source>
        <dbReference type="Proteomes" id="UP000659630"/>
    </source>
</evidence>
<sequence length="461" mass="51408">MAIGETERSLMRGALKEGIGALAKLVPGPPIVTNSAVQGKLLEVLCGALGLSEKTVSQTEKFQKMLDETEARLQAELKLEVIKLDSIMEKLSAMEAQKQVDSVENMLSPSFVNSLYLGICELKEKQKAPDYDEEKEIRGMVISMEKKANGVAFTDQVDRLSNLLCKATSGPRSDLFNSYQERVKQIGNYDWVRETYEEQRDFENFWFSIYYKASMVAHIYLELKAAYAEDRSGYSFTKGVIRGQRENLHKADQRVEKMMQSCAAAYLGDDVNQLCGYVSYAGEKLAIAEQIFLTGTRTTAANTIRQEQVAISGPPMRGRPSAVRMLPCQDYVAEDIVSDLSEAELQQIAKVQGKRGENLSLRDFFARGGIRLSERYLVLNTPAGGQQKMPSRTSSQRGVNGVNRPVNLCWFKMVDVTKAPANGSYAVEEKLVGFSSYCPATKHLTGEKIFQENVTVLRKKS</sequence>
<organism evidence="1 2">
    <name type="scientific">Anaerofilum hominis</name>
    <dbReference type="NCBI Taxonomy" id="2763016"/>
    <lineage>
        <taxon>Bacteria</taxon>
        <taxon>Bacillati</taxon>
        <taxon>Bacillota</taxon>
        <taxon>Clostridia</taxon>
        <taxon>Eubacteriales</taxon>
        <taxon>Oscillospiraceae</taxon>
        <taxon>Anaerofilum</taxon>
    </lineage>
</organism>
<proteinExistence type="predicted"/>
<dbReference type="EMBL" id="JACONZ010000003">
    <property type="protein sequence ID" value="MBC5581929.1"/>
    <property type="molecule type" value="Genomic_DNA"/>
</dbReference>
<name>A0A923I8R2_9FIRM</name>
<reference evidence="1" key="1">
    <citation type="submission" date="2020-08" db="EMBL/GenBank/DDBJ databases">
        <title>Genome public.</title>
        <authorList>
            <person name="Liu C."/>
            <person name="Sun Q."/>
        </authorList>
    </citation>
    <scope>NUCLEOTIDE SEQUENCE</scope>
    <source>
        <strain evidence="1">BX8</strain>
    </source>
</reference>